<gene>
    <name evidence="3" type="ORF">ACFSXZ_29955</name>
</gene>
<dbReference type="SUPFAM" id="SSF53756">
    <property type="entry name" value="UDP-Glycosyltransferase/glycogen phosphorylase"/>
    <property type="match status" value="1"/>
</dbReference>
<organism evidence="3 4">
    <name type="scientific">Amycolatopsis pigmentata</name>
    <dbReference type="NCBI Taxonomy" id="450801"/>
    <lineage>
        <taxon>Bacteria</taxon>
        <taxon>Bacillati</taxon>
        <taxon>Actinomycetota</taxon>
        <taxon>Actinomycetes</taxon>
        <taxon>Pseudonocardiales</taxon>
        <taxon>Pseudonocardiaceae</taxon>
        <taxon>Amycolatopsis</taxon>
    </lineage>
</organism>
<keyword evidence="1 3" id="KW-0808">Transferase</keyword>
<dbReference type="PANTHER" id="PTHR45947:SF3">
    <property type="entry name" value="SULFOQUINOVOSYL TRANSFERASE SQD2"/>
    <property type="match status" value="1"/>
</dbReference>
<dbReference type="PANTHER" id="PTHR45947">
    <property type="entry name" value="SULFOQUINOVOSYL TRANSFERASE SQD2"/>
    <property type="match status" value="1"/>
</dbReference>
<evidence type="ECO:0000313" key="4">
    <source>
        <dbReference type="Proteomes" id="UP001597417"/>
    </source>
</evidence>
<dbReference type="CDD" id="cd03801">
    <property type="entry name" value="GT4_PimA-like"/>
    <property type="match status" value="1"/>
</dbReference>
<sequence length="384" mass="42506">METIDWPESGVYGRESPTAIASACSGVGELSEVDCVICENLSSAPVMFQLRRQGYSGPVVVIPHVNPYPTRNFVHALLWSGLWGPRDVVVAGSPVTARRYESLFGMRSEPMPTYGVDESVYLRRDKDAARSRFGLSGAPLMLYTGRLAPDKNIGALIATYRSVRRYIPEVELVMAVRFVDVHYKSRLGALADVKILDNLSPPELADLYCAADVFLSCATSYHETFGMSPLEAMTCGCPVVLPDWDGFRSYARGDGHRLVPVNFLTEPVYDRWSYAMADLSATVRACVDVLITQPRADPAPKQCTRTWFESRFNGLLLETLDGTGSARRGQERKSGRLDPLLREAAEHLSLNGIEEIFRLATCSEAELPMLTGEICRNLYIALYG</sequence>
<evidence type="ECO:0000256" key="1">
    <source>
        <dbReference type="ARBA" id="ARBA00022679"/>
    </source>
</evidence>
<dbReference type="RefSeq" id="WP_378268687.1">
    <property type="nucleotide sequence ID" value="NZ_JBHUKR010000020.1"/>
</dbReference>
<dbReference type="InterPro" id="IPR001296">
    <property type="entry name" value="Glyco_trans_1"/>
</dbReference>
<name>A0ABW5G0X8_9PSEU</name>
<evidence type="ECO:0000259" key="2">
    <source>
        <dbReference type="Pfam" id="PF00534"/>
    </source>
</evidence>
<dbReference type="EMBL" id="JBHUKR010000020">
    <property type="protein sequence ID" value="MFD2420559.1"/>
    <property type="molecule type" value="Genomic_DNA"/>
</dbReference>
<reference evidence="4" key="1">
    <citation type="journal article" date="2019" name="Int. J. Syst. Evol. Microbiol.">
        <title>The Global Catalogue of Microorganisms (GCM) 10K type strain sequencing project: providing services to taxonomists for standard genome sequencing and annotation.</title>
        <authorList>
            <consortium name="The Broad Institute Genomics Platform"/>
            <consortium name="The Broad Institute Genome Sequencing Center for Infectious Disease"/>
            <person name="Wu L."/>
            <person name="Ma J."/>
        </authorList>
    </citation>
    <scope>NUCLEOTIDE SEQUENCE [LARGE SCALE GENOMIC DNA]</scope>
    <source>
        <strain evidence="4">CGMCC 4.7645</strain>
    </source>
</reference>
<dbReference type="Pfam" id="PF00534">
    <property type="entry name" value="Glycos_transf_1"/>
    <property type="match status" value="1"/>
</dbReference>
<dbReference type="Gene3D" id="3.40.50.2000">
    <property type="entry name" value="Glycogen Phosphorylase B"/>
    <property type="match status" value="2"/>
</dbReference>
<protein>
    <submittedName>
        <fullName evidence="3">Glycosyltransferase family 4 protein</fullName>
        <ecNumber evidence="3">2.4.-.-</ecNumber>
    </submittedName>
</protein>
<keyword evidence="3" id="KW-0328">Glycosyltransferase</keyword>
<comment type="caution">
    <text evidence="3">The sequence shown here is derived from an EMBL/GenBank/DDBJ whole genome shotgun (WGS) entry which is preliminary data.</text>
</comment>
<accession>A0ABW5G0X8</accession>
<dbReference type="InterPro" id="IPR050194">
    <property type="entry name" value="Glycosyltransferase_grp1"/>
</dbReference>
<keyword evidence="4" id="KW-1185">Reference proteome</keyword>
<dbReference type="GO" id="GO:0016757">
    <property type="term" value="F:glycosyltransferase activity"/>
    <property type="evidence" value="ECO:0007669"/>
    <property type="project" value="UniProtKB-KW"/>
</dbReference>
<evidence type="ECO:0000313" key="3">
    <source>
        <dbReference type="EMBL" id="MFD2420559.1"/>
    </source>
</evidence>
<dbReference type="Proteomes" id="UP001597417">
    <property type="component" value="Unassembled WGS sequence"/>
</dbReference>
<dbReference type="EC" id="2.4.-.-" evidence="3"/>
<proteinExistence type="predicted"/>
<feature type="domain" description="Glycosyl transferase family 1" evidence="2">
    <location>
        <begin position="130"/>
        <end position="252"/>
    </location>
</feature>